<proteinExistence type="predicted"/>
<organism evidence="1">
    <name type="scientific">Rhizophora mucronata</name>
    <name type="common">Asiatic mangrove</name>
    <dbReference type="NCBI Taxonomy" id="61149"/>
    <lineage>
        <taxon>Eukaryota</taxon>
        <taxon>Viridiplantae</taxon>
        <taxon>Streptophyta</taxon>
        <taxon>Embryophyta</taxon>
        <taxon>Tracheophyta</taxon>
        <taxon>Spermatophyta</taxon>
        <taxon>Magnoliopsida</taxon>
        <taxon>eudicotyledons</taxon>
        <taxon>Gunneridae</taxon>
        <taxon>Pentapetalae</taxon>
        <taxon>rosids</taxon>
        <taxon>fabids</taxon>
        <taxon>Malpighiales</taxon>
        <taxon>Rhizophoraceae</taxon>
        <taxon>Rhizophora</taxon>
    </lineage>
</organism>
<sequence length="31" mass="3740">MVFIFINFLPFFLYPKSFHFQIIHFSSGDIS</sequence>
<evidence type="ECO:0000313" key="1">
    <source>
        <dbReference type="EMBL" id="MBX41333.1"/>
    </source>
</evidence>
<dbReference type="AlphaFoldDB" id="A0A2P2NFV1"/>
<dbReference type="EMBL" id="GGEC01060849">
    <property type="protein sequence ID" value="MBX41333.1"/>
    <property type="molecule type" value="Transcribed_RNA"/>
</dbReference>
<name>A0A2P2NFV1_RHIMU</name>
<accession>A0A2P2NFV1</accession>
<reference evidence="1" key="1">
    <citation type="submission" date="2018-02" db="EMBL/GenBank/DDBJ databases">
        <title>Rhizophora mucronata_Transcriptome.</title>
        <authorList>
            <person name="Meera S.P."/>
            <person name="Sreeshan A."/>
            <person name="Augustine A."/>
        </authorList>
    </citation>
    <scope>NUCLEOTIDE SEQUENCE</scope>
    <source>
        <tissue evidence="1">Leaf</tissue>
    </source>
</reference>
<protein>
    <submittedName>
        <fullName evidence="1">Uncharacterized protein MANES_01G107600</fullName>
    </submittedName>
</protein>